<evidence type="ECO:0000313" key="4">
    <source>
        <dbReference type="Proteomes" id="UP000007819"/>
    </source>
</evidence>
<evidence type="ECO:0000313" key="3">
    <source>
        <dbReference type="EnsemblMetazoa" id="XP_003248481.1"/>
    </source>
</evidence>
<dbReference type="OrthoDB" id="6621030at2759"/>
<dbReference type="InterPro" id="IPR036908">
    <property type="entry name" value="RlpA-like_sf"/>
</dbReference>
<keyword evidence="1" id="KW-0812">Transmembrane</keyword>
<dbReference type="RefSeq" id="XP_003248481.1">
    <property type="nucleotide sequence ID" value="XM_003248433.3"/>
</dbReference>
<keyword evidence="2" id="KW-0732">Signal</keyword>
<dbReference type="EnsemblMetazoa" id="XM_003248433.4">
    <property type="protein sequence ID" value="XP_003248481.1"/>
    <property type="gene ID" value="LOC100570509"/>
</dbReference>
<dbReference type="Gene3D" id="2.40.40.10">
    <property type="entry name" value="RlpA-like domain"/>
    <property type="match status" value="1"/>
</dbReference>
<reference evidence="3" key="2">
    <citation type="submission" date="2022-06" db="UniProtKB">
        <authorList>
            <consortium name="EnsemblMetazoa"/>
        </authorList>
    </citation>
    <scope>IDENTIFICATION</scope>
</reference>
<evidence type="ECO:0000256" key="1">
    <source>
        <dbReference type="SAM" id="Phobius"/>
    </source>
</evidence>
<feature type="chain" id="PRO_5035920026" evidence="2">
    <location>
        <begin position="23"/>
        <end position="188"/>
    </location>
</feature>
<dbReference type="Proteomes" id="UP000007819">
    <property type="component" value="Chromosome A1"/>
</dbReference>
<feature type="signal peptide" evidence="2">
    <location>
        <begin position="1"/>
        <end position="22"/>
    </location>
</feature>
<accession>A0A8R2ACU1</accession>
<reference evidence="4" key="1">
    <citation type="submission" date="2010-06" db="EMBL/GenBank/DDBJ databases">
        <authorList>
            <person name="Jiang H."/>
            <person name="Abraham K."/>
            <person name="Ali S."/>
            <person name="Alsbrooks S.L."/>
            <person name="Anim B.N."/>
            <person name="Anosike U.S."/>
            <person name="Attaway T."/>
            <person name="Bandaranaike D.P."/>
            <person name="Battles P.K."/>
            <person name="Bell S.N."/>
            <person name="Bell A.V."/>
            <person name="Beltran B."/>
            <person name="Bickham C."/>
            <person name="Bustamante Y."/>
            <person name="Caleb T."/>
            <person name="Canada A."/>
            <person name="Cardenas V."/>
            <person name="Carter K."/>
            <person name="Chacko J."/>
            <person name="Chandrabose M.N."/>
            <person name="Chavez D."/>
            <person name="Chavez A."/>
            <person name="Chen L."/>
            <person name="Chu H.-S."/>
            <person name="Claassen K.J."/>
            <person name="Cockrell R."/>
            <person name="Collins M."/>
            <person name="Cooper J.A."/>
            <person name="Cree A."/>
            <person name="Curry S.M."/>
            <person name="Da Y."/>
            <person name="Dao M.D."/>
            <person name="Das B."/>
            <person name="Davila M.-L."/>
            <person name="Davy-Carroll L."/>
            <person name="Denson S."/>
            <person name="Dinh H."/>
            <person name="Ebong V.E."/>
            <person name="Edwards J.R."/>
            <person name="Egan A."/>
            <person name="El-Daye J."/>
            <person name="Escobedo L."/>
            <person name="Fernandez S."/>
            <person name="Fernando P.R."/>
            <person name="Flagg N."/>
            <person name="Forbes L.D."/>
            <person name="Fowler R.G."/>
            <person name="Fu Q."/>
            <person name="Gabisi R.A."/>
            <person name="Ganer J."/>
            <person name="Garbino Pronczuk A."/>
            <person name="Garcia R.M."/>
            <person name="Garner T."/>
            <person name="Garrett T.E."/>
            <person name="Gonzalez D.A."/>
            <person name="Hamid H."/>
            <person name="Hawkins E.S."/>
            <person name="Hirani K."/>
            <person name="Hogues M.E."/>
            <person name="Hollins B."/>
            <person name="Hsiao C.-H."/>
            <person name="Jabil R."/>
            <person name="James M.L."/>
            <person name="Jhangiani S.N."/>
            <person name="Johnson B."/>
            <person name="Johnson Q."/>
            <person name="Joshi V."/>
            <person name="Kalu J.B."/>
            <person name="Kam C."/>
            <person name="Kashfia A."/>
            <person name="Keebler J."/>
            <person name="Kisamo H."/>
            <person name="Kovar C.L."/>
            <person name="Lago L.A."/>
            <person name="Lai C.-Y."/>
            <person name="Laidlaw J."/>
            <person name="Lara F."/>
            <person name="Le T.-K."/>
            <person name="Lee S.L."/>
            <person name="Legall F.H."/>
            <person name="Lemon S.J."/>
            <person name="Lewis L.R."/>
            <person name="Li B."/>
            <person name="Liu Y."/>
            <person name="Liu Y.-S."/>
            <person name="Lopez J."/>
            <person name="Lozado R.J."/>
            <person name="Lu J."/>
            <person name="Madu R.C."/>
            <person name="Maheshwari M."/>
            <person name="Maheshwari R."/>
            <person name="Malloy K."/>
            <person name="Martinez E."/>
            <person name="Mathew T."/>
            <person name="Mercado I.C."/>
            <person name="Mercado C."/>
            <person name="Meyer B."/>
            <person name="Montgomery K."/>
            <person name="Morgan M.B."/>
            <person name="Munidasa M."/>
            <person name="Nazareth L.V."/>
            <person name="Nelson J."/>
            <person name="Ng B.M."/>
            <person name="Nguyen N.B."/>
            <person name="Nguyen P.Q."/>
            <person name="Nguyen T."/>
            <person name="Obregon M."/>
            <person name="Okwuonu G.O."/>
            <person name="Onwere C.G."/>
            <person name="Orozco G."/>
            <person name="Parra A."/>
            <person name="Patel S."/>
            <person name="Patil S."/>
            <person name="Perez A."/>
            <person name="Perez Y."/>
            <person name="Pham C."/>
            <person name="Primus E.L."/>
            <person name="Pu L.-L."/>
            <person name="Puazo M."/>
            <person name="Qin X."/>
            <person name="Quiroz J.B."/>
            <person name="Reese J."/>
            <person name="Richards S."/>
            <person name="Rives C.M."/>
            <person name="Robberts R."/>
            <person name="Ruiz S.J."/>
            <person name="Ruiz M.J."/>
            <person name="Santibanez J."/>
            <person name="Schneider B.W."/>
            <person name="Sisson I."/>
            <person name="Smith M."/>
            <person name="Sodergren E."/>
            <person name="Song X.-Z."/>
            <person name="Song B.B."/>
            <person name="Summersgill H."/>
            <person name="Thelus R."/>
            <person name="Thornton R.D."/>
            <person name="Trejos Z.Y."/>
            <person name="Usmani K."/>
            <person name="Vattathil S."/>
            <person name="Villasana D."/>
            <person name="Walker D.L."/>
            <person name="Wang S."/>
            <person name="Wang K."/>
            <person name="White C.S."/>
            <person name="Williams A.C."/>
            <person name="Williamson J."/>
            <person name="Wilson K."/>
            <person name="Woghiren I.O."/>
            <person name="Woodworth J.R."/>
            <person name="Worley K.C."/>
            <person name="Wright R.A."/>
            <person name="Wu W."/>
            <person name="Young L."/>
            <person name="Zhang L."/>
            <person name="Zhang J."/>
            <person name="Zhu Y."/>
            <person name="Muzny D.M."/>
            <person name="Weinstock G."/>
            <person name="Gibbs R.A."/>
        </authorList>
    </citation>
    <scope>NUCLEOTIDE SEQUENCE [LARGE SCALE GENOMIC DNA]</scope>
    <source>
        <strain evidence="4">LSR1</strain>
    </source>
</reference>
<name>A0A8R2ACU1_ACYPI</name>
<organism evidence="3 4">
    <name type="scientific">Acyrthosiphon pisum</name>
    <name type="common">Pea aphid</name>
    <dbReference type="NCBI Taxonomy" id="7029"/>
    <lineage>
        <taxon>Eukaryota</taxon>
        <taxon>Metazoa</taxon>
        <taxon>Ecdysozoa</taxon>
        <taxon>Arthropoda</taxon>
        <taxon>Hexapoda</taxon>
        <taxon>Insecta</taxon>
        <taxon>Pterygota</taxon>
        <taxon>Neoptera</taxon>
        <taxon>Paraneoptera</taxon>
        <taxon>Hemiptera</taxon>
        <taxon>Sternorrhyncha</taxon>
        <taxon>Aphidomorpha</taxon>
        <taxon>Aphidoidea</taxon>
        <taxon>Aphididae</taxon>
        <taxon>Macrosiphini</taxon>
        <taxon>Acyrthosiphon</taxon>
    </lineage>
</organism>
<protein>
    <submittedName>
        <fullName evidence="3">Uncharacterized protein</fullName>
    </submittedName>
</protein>
<evidence type="ECO:0000256" key="2">
    <source>
        <dbReference type="SAM" id="SignalP"/>
    </source>
</evidence>
<keyword evidence="4" id="KW-1185">Reference proteome</keyword>
<dbReference type="GeneID" id="100570509"/>
<dbReference type="AlphaFoldDB" id="A0A8R2ACU1"/>
<proteinExistence type="predicted"/>
<keyword evidence="1" id="KW-1133">Transmembrane helix</keyword>
<keyword evidence="1" id="KW-0472">Membrane</keyword>
<feature type="transmembrane region" description="Helical" evidence="1">
    <location>
        <begin position="169"/>
        <end position="187"/>
    </location>
</feature>
<dbReference type="KEGG" id="api:100570509"/>
<sequence length="188" mass="20745">MRTSLVITIALFTIFTISEISCKNTCSQFRNKCLDDSDCCSNNCYMAGNVNDRFCMYPVNTTADAKVEYGFCSYNASFHSDSSNNIFKLLGITAAHAMLPVGSEMKLTNMANNKTIDVTINTYMQPKNGTILRISKEAARGLGVKDGETFPCSLYMCVGDPDISTFKKMAVLSSSLFIVVFIIMTFII</sequence>